<dbReference type="InterPro" id="IPR000198">
    <property type="entry name" value="RhoGAP_dom"/>
</dbReference>
<dbReference type="InterPro" id="IPR008936">
    <property type="entry name" value="Rho_GTPase_activation_prot"/>
</dbReference>
<feature type="compositionally biased region" description="Low complexity" evidence="2">
    <location>
        <begin position="12"/>
        <end position="21"/>
    </location>
</feature>
<dbReference type="EnsemblMetazoa" id="AALFPA23_018013.R26433">
    <property type="protein sequence ID" value="AALFPA23_018013.P26433"/>
    <property type="gene ID" value="AALFPA23_018013"/>
</dbReference>
<proteinExistence type="predicted"/>
<name>A0ABM1ZFQ1_AEDAL</name>
<dbReference type="Gene3D" id="1.10.555.10">
    <property type="entry name" value="Rho GTPase activation protein"/>
    <property type="match status" value="1"/>
</dbReference>
<reference evidence="4" key="2">
    <citation type="submission" date="2025-05" db="UniProtKB">
        <authorList>
            <consortium name="EnsemblMetazoa"/>
        </authorList>
    </citation>
    <scope>IDENTIFICATION</scope>
    <source>
        <strain evidence="4">Foshan</strain>
    </source>
</reference>
<reference evidence="5" key="1">
    <citation type="journal article" date="2015" name="Proc. Natl. Acad. Sci. U.S.A.">
        <title>Genome sequence of the Asian Tiger mosquito, Aedes albopictus, reveals insights into its biology, genetics, and evolution.</title>
        <authorList>
            <person name="Chen X.G."/>
            <person name="Jiang X."/>
            <person name="Gu J."/>
            <person name="Xu M."/>
            <person name="Wu Y."/>
            <person name="Deng Y."/>
            <person name="Zhang C."/>
            <person name="Bonizzoni M."/>
            <person name="Dermauw W."/>
            <person name="Vontas J."/>
            <person name="Armbruster P."/>
            <person name="Huang X."/>
            <person name="Yang Y."/>
            <person name="Zhang H."/>
            <person name="He W."/>
            <person name="Peng H."/>
            <person name="Liu Y."/>
            <person name="Wu K."/>
            <person name="Chen J."/>
            <person name="Lirakis M."/>
            <person name="Topalis P."/>
            <person name="Van Leeuwen T."/>
            <person name="Hall A.B."/>
            <person name="Jiang X."/>
            <person name="Thorpe C."/>
            <person name="Mueller R.L."/>
            <person name="Sun C."/>
            <person name="Waterhouse R.M."/>
            <person name="Yan G."/>
            <person name="Tu Z.J."/>
            <person name="Fang X."/>
            <person name="James A.A."/>
        </authorList>
    </citation>
    <scope>NUCLEOTIDE SEQUENCE [LARGE SCALE GENOMIC DNA]</scope>
    <source>
        <strain evidence="5">Foshan</strain>
    </source>
</reference>
<feature type="compositionally biased region" description="Basic and acidic residues" evidence="2">
    <location>
        <begin position="554"/>
        <end position="564"/>
    </location>
</feature>
<feature type="region of interest" description="Disordered" evidence="2">
    <location>
        <begin position="1"/>
        <end position="32"/>
    </location>
</feature>
<feature type="compositionally biased region" description="Acidic residues" evidence="2">
    <location>
        <begin position="899"/>
        <end position="921"/>
    </location>
</feature>
<protein>
    <recommendedName>
        <fullName evidence="3">Rho-GAP domain-containing protein</fullName>
    </recommendedName>
</protein>
<dbReference type="PANTHER" id="PTHR23176">
    <property type="entry name" value="RHO/RAC/CDC GTPASE-ACTIVATING PROTEIN"/>
    <property type="match status" value="1"/>
</dbReference>
<dbReference type="Proteomes" id="UP000069940">
    <property type="component" value="Unassembled WGS sequence"/>
</dbReference>
<dbReference type="Pfam" id="PF00620">
    <property type="entry name" value="RhoGAP"/>
    <property type="match status" value="1"/>
</dbReference>
<feature type="region of interest" description="Disordered" evidence="2">
    <location>
        <begin position="553"/>
        <end position="576"/>
    </location>
</feature>
<feature type="compositionally biased region" description="Polar residues" evidence="2">
    <location>
        <begin position="1026"/>
        <end position="1039"/>
    </location>
</feature>
<feature type="compositionally biased region" description="Low complexity" evidence="2">
    <location>
        <begin position="119"/>
        <end position="132"/>
    </location>
</feature>
<evidence type="ECO:0000259" key="3">
    <source>
        <dbReference type="PROSITE" id="PS50238"/>
    </source>
</evidence>
<dbReference type="PROSITE" id="PS50238">
    <property type="entry name" value="RHOGAP"/>
    <property type="match status" value="1"/>
</dbReference>
<evidence type="ECO:0000313" key="5">
    <source>
        <dbReference type="Proteomes" id="UP000069940"/>
    </source>
</evidence>
<feature type="region of interest" description="Disordered" evidence="2">
    <location>
        <begin position="985"/>
        <end position="1062"/>
    </location>
</feature>
<organism evidence="4 5">
    <name type="scientific">Aedes albopictus</name>
    <name type="common">Asian tiger mosquito</name>
    <name type="synonym">Stegomyia albopicta</name>
    <dbReference type="NCBI Taxonomy" id="7160"/>
    <lineage>
        <taxon>Eukaryota</taxon>
        <taxon>Metazoa</taxon>
        <taxon>Ecdysozoa</taxon>
        <taxon>Arthropoda</taxon>
        <taxon>Hexapoda</taxon>
        <taxon>Insecta</taxon>
        <taxon>Pterygota</taxon>
        <taxon>Neoptera</taxon>
        <taxon>Endopterygota</taxon>
        <taxon>Diptera</taxon>
        <taxon>Nematocera</taxon>
        <taxon>Culicoidea</taxon>
        <taxon>Culicidae</taxon>
        <taxon>Culicinae</taxon>
        <taxon>Aedini</taxon>
        <taxon>Aedes</taxon>
        <taxon>Stegomyia</taxon>
    </lineage>
</organism>
<feature type="region of interest" description="Disordered" evidence="2">
    <location>
        <begin position="89"/>
        <end position="166"/>
    </location>
</feature>
<feature type="domain" description="Rho-GAP" evidence="3">
    <location>
        <begin position="1087"/>
        <end position="1278"/>
    </location>
</feature>
<accession>A0ABM1ZFQ1</accession>
<dbReference type="CDD" id="cd00159">
    <property type="entry name" value="RhoGAP"/>
    <property type="match status" value="1"/>
</dbReference>
<evidence type="ECO:0000313" key="4">
    <source>
        <dbReference type="EnsemblMetazoa" id="AALFPA23_018013.P26433"/>
    </source>
</evidence>
<dbReference type="PANTHER" id="PTHR23176:SF129">
    <property type="entry name" value="RHO GTPASE ACTIVATING PROTEIN AT 16F, ISOFORM E-RELATED"/>
    <property type="match status" value="1"/>
</dbReference>
<dbReference type="InterPro" id="IPR050729">
    <property type="entry name" value="Rho-GAP"/>
</dbReference>
<dbReference type="SUPFAM" id="SSF48350">
    <property type="entry name" value="GTPase activation domain, GAP"/>
    <property type="match status" value="1"/>
</dbReference>
<dbReference type="GeneID" id="109413806"/>
<evidence type="ECO:0000256" key="1">
    <source>
        <dbReference type="ARBA" id="ARBA00022468"/>
    </source>
</evidence>
<feature type="compositionally biased region" description="Polar residues" evidence="2">
    <location>
        <begin position="1"/>
        <end position="11"/>
    </location>
</feature>
<keyword evidence="1" id="KW-0343">GTPase activation</keyword>
<keyword evidence="5" id="KW-1185">Reference proteome</keyword>
<sequence length="1284" mass="143442">MMSRNSNNSNHPTTTTTTPTTGGIIQSNDEQNSHNKSAALHLLLSATSSAGSVSHRPFATKTTTTSLFAAASRSGTNKPVMEVGVGQLSSASLLPERSKNDGGDEDGSEGDGDKRWQRQRQWQQQQHQQRQQPGCLSDNGIGHGGSSAVPLLGGGDRDPNNSPTGKVLSEGWQCANIYENVINEIVKQQQISFGGSNGYGKIRKCEENIYENICEDCGRLYGTEKCAFCAVEDEEDVERTKKSSKYSAKFQEFLGNFRIRPVRFGGVGAVTGSAIQGKRKLCKSDIVHNVDGFEDVFRTNKSFDLGEICRMRDDARSQVSVEEETTNERKVDRGLHCHSEDRLTLLAGVAAVAAKHHITQSSTSSALTVAATAEADTPAATREKATPRSVPLKVRRSVSENLIDFSDSRKRDTVYENLSGRSPWPLSVVDRGRLVRQLTTGGVGGDGDGASDVLFPVNEWMMSLLAQAEDYDDDIVTYHVKSIPSATFNDIGANYGNGGIYGGKGDCTGDISYKVEEFRQNVINNQKRKEEIEVKAGSFDPVVISFCDSEFESSSERSKDDGRSDGTLTPCSPEPGDKSEFVAGLLNIFEAVLNREKEGERQNNAADANGHANDVISPYWTQVNELDSGCNSRLSHNKQLERSKPRGKHILVQKHLLEVSLCRVVITFERRFTAFLLVASLEEALRSRKLVLNRRKTYLTIMNQECHSSASALRESVEIDKYFQFLDSNRDMINLLAIHRRRRRKGELINPELQSNSSNEISCSSSTSGVVSDCGASLDENIYQQIWTCKTEGTEPVYESPQENIYESIRIEPARDEHEWEVVDDFAFSKSTRRSLSQQPPPVPNRNIRHPLDRYKNVCILYSPAEPKTNRIFYDYRRDYIFDYRKSDDSEDSSASSCIDDDEELDFSESGAESEDCDGGEIGEGKRISQSRGVPEKNSCYSIPDCVQYWKFMLLNVNYNDDEEDVIMTEKTLAVITQNIDKTVFPNIPQQSSPATIQKPPHPTSPGIQHSPTFSGPEANKPQIPISDSCQGTYTSKSAENLPDVVAPQEKEKSPNPKRERMRDKLKNAFPSMNSSRNPDDGLVFGVELSLVERDDKLQVPRFVAECVRILKEQENIETSGLYRASGNKNSIENIKKKLNEKRSPKKYEFLKKQDVHSLTGSLKLFFRELKSPLIAKDVYESCVQQTKDEFQTIEQIKLSIAKMELINRNTLHYLIRHLKCVHQHSDVNMMNSSNLAIVWGACLFASTLGLMESYENNDLGKINTLVKQLIDHYDKIFDDDKSD</sequence>
<dbReference type="SMART" id="SM00324">
    <property type="entry name" value="RhoGAP"/>
    <property type="match status" value="1"/>
</dbReference>
<dbReference type="RefSeq" id="XP_019543088.3">
    <property type="nucleotide sequence ID" value="XM_019687543.3"/>
</dbReference>
<feature type="region of interest" description="Disordered" evidence="2">
    <location>
        <begin position="887"/>
        <end position="937"/>
    </location>
</feature>
<evidence type="ECO:0000256" key="2">
    <source>
        <dbReference type="SAM" id="MobiDB-lite"/>
    </source>
</evidence>
<feature type="compositionally biased region" description="Basic and acidic residues" evidence="2">
    <location>
        <begin position="1049"/>
        <end position="1062"/>
    </location>
</feature>